<gene>
    <name evidence="2" type="ORF">DAEQUDRAFT_741201</name>
</gene>
<name>A0A165LMB7_9APHY</name>
<dbReference type="Proteomes" id="UP000076727">
    <property type="component" value="Unassembled WGS sequence"/>
</dbReference>
<organism evidence="2 3">
    <name type="scientific">Daedalea quercina L-15889</name>
    <dbReference type="NCBI Taxonomy" id="1314783"/>
    <lineage>
        <taxon>Eukaryota</taxon>
        <taxon>Fungi</taxon>
        <taxon>Dikarya</taxon>
        <taxon>Basidiomycota</taxon>
        <taxon>Agaricomycotina</taxon>
        <taxon>Agaricomycetes</taxon>
        <taxon>Polyporales</taxon>
        <taxon>Fomitopsis</taxon>
    </lineage>
</organism>
<evidence type="ECO:0000313" key="3">
    <source>
        <dbReference type="Proteomes" id="UP000076727"/>
    </source>
</evidence>
<feature type="compositionally biased region" description="Basic and acidic residues" evidence="1">
    <location>
        <begin position="169"/>
        <end position="190"/>
    </location>
</feature>
<evidence type="ECO:0000256" key="1">
    <source>
        <dbReference type="SAM" id="MobiDB-lite"/>
    </source>
</evidence>
<feature type="compositionally biased region" description="Acidic residues" evidence="1">
    <location>
        <begin position="290"/>
        <end position="303"/>
    </location>
</feature>
<keyword evidence="3" id="KW-1185">Reference proteome</keyword>
<dbReference type="STRING" id="1314783.A0A165LMB7"/>
<dbReference type="EMBL" id="KV429124">
    <property type="protein sequence ID" value="KZT64606.1"/>
    <property type="molecule type" value="Genomic_DNA"/>
</dbReference>
<evidence type="ECO:0000313" key="2">
    <source>
        <dbReference type="EMBL" id="KZT64606.1"/>
    </source>
</evidence>
<reference evidence="2 3" key="1">
    <citation type="journal article" date="2016" name="Mol. Biol. Evol.">
        <title>Comparative Genomics of Early-Diverging Mushroom-Forming Fungi Provides Insights into the Origins of Lignocellulose Decay Capabilities.</title>
        <authorList>
            <person name="Nagy L.G."/>
            <person name="Riley R."/>
            <person name="Tritt A."/>
            <person name="Adam C."/>
            <person name="Daum C."/>
            <person name="Floudas D."/>
            <person name="Sun H."/>
            <person name="Yadav J.S."/>
            <person name="Pangilinan J."/>
            <person name="Larsson K.H."/>
            <person name="Matsuura K."/>
            <person name="Barry K."/>
            <person name="Labutti K."/>
            <person name="Kuo R."/>
            <person name="Ohm R.A."/>
            <person name="Bhattacharya S.S."/>
            <person name="Shirouzu T."/>
            <person name="Yoshinaga Y."/>
            <person name="Martin F.M."/>
            <person name="Grigoriev I.V."/>
            <person name="Hibbett D.S."/>
        </authorList>
    </citation>
    <scope>NUCLEOTIDE SEQUENCE [LARGE SCALE GENOMIC DNA]</scope>
    <source>
        <strain evidence="2 3">L-15889</strain>
    </source>
</reference>
<feature type="non-terminal residue" evidence="2">
    <location>
        <position position="604"/>
    </location>
</feature>
<feature type="compositionally biased region" description="Basic and acidic residues" evidence="1">
    <location>
        <begin position="204"/>
        <end position="214"/>
    </location>
</feature>
<protein>
    <submittedName>
        <fullName evidence="2">Uncharacterized protein</fullName>
    </submittedName>
</protein>
<feature type="compositionally biased region" description="Low complexity" evidence="1">
    <location>
        <begin position="335"/>
        <end position="348"/>
    </location>
</feature>
<feature type="region of interest" description="Disordered" evidence="1">
    <location>
        <begin position="59"/>
        <end position="100"/>
    </location>
</feature>
<dbReference type="AlphaFoldDB" id="A0A165LMB7"/>
<feature type="compositionally biased region" description="Polar residues" evidence="1">
    <location>
        <begin position="145"/>
        <end position="156"/>
    </location>
</feature>
<proteinExistence type="predicted"/>
<dbReference type="OrthoDB" id="2803562at2759"/>
<feature type="compositionally biased region" description="Basic and acidic residues" evidence="1">
    <location>
        <begin position="245"/>
        <end position="260"/>
    </location>
</feature>
<sequence>MSLYYASAYASTSIGEYSPSHTKLGAVEVLLLQESRHSTETRPLTVVQNHPRRLSMELKSASRVGRVSRNAAEAAQHDYTSEQTPSGASSGHPVRESSRTAKNGMINVNALVGYDACLHRWALAFIAWANMIPKTRNVSKAKAPASQQAGSESTKAPATMQEKIVSKPATEKRKRAESIAKTSGEKERAMKLKGAAKGMGGLENMEKSSMSERRQPKKAKLTISAAPKPVEVHQKQPRAYAPPKVMDDSDKEHSESDRSPASRSIQAPSRLQHGKSRGMTHCSPAISSVDIEDALNESGEEGDSISLQEHDAECSKPQETCDDFDAELQQSGLPQSRSTTRSQSLSSSDISTFAGGPPETDSVTDGDAIDEALNGLSEVLSSDEEEVNSIWPSKKQCQVRSAPLTKNQKRKLKEEMPEINTSNLNVTSNEAPSVGWLPHTKIEVIPSPRSFRIELLPQNAEIQQVIRCSYCLCNRLIAFHGWHKNGENVLDLDLAALKTLVTLLQKEGLDLVARKALIDAADSLGYDGEHDITDRLEHGSFPDYVKPLVAYVSHRLSFFRSAIKKAVTSLVQQRFELLDEKPEGVPDKADLAKAFNYIYPWSPT</sequence>
<accession>A0A165LMB7</accession>
<feature type="region of interest" description="Disordered" evidence="1">
    <location>
        <begin position="142"/>
        <end position="366"/>
    </location>
</feature>